<dbReference type="GO" id="GO:0051287">
    <property type="term" value="F:NAD binding"/>
    <property type="evidence" value="ECO:0007669"/>
    <property type="project" value="InterPro"/>
</dbReference>
<evidence type="ECO:0000256" key="3">
    <source>
        <dbReference type="ARBA" id="ARBA00022857"/>
    </source>
</evidence>
<comment type="similarity">
    <text evidence="5">Belongs to the NAGSA dehydrogenase family. Type 1 subfamily.</text>
</comment>
<sequence length="344" mass="36083">MQSAAYGPLMIRTAILGASGYVGGELLRLLAAHPALVPAKLFGESKAGQPVSSAHPHLAAAFADRSFEKFGDRALDDVDLVFAALPHGHSQRLAATILDRQIPFVDLGADFRLNDSATYERWYGDAHEAPELLDRFVYGIPELHRDAIRSAKAVAAAGCYATAAILALKPLVDAGMIDPASMIVDAASGVSGAGREAKEATGFSNVDGSFAAYGLVSHRHTAEMEMATGGTVLFTPHLVPMTRGILATCYATTTGEGDPLDFLRVAYADEPFVHVTDQPPATKWVAGSNGVQVTARRDDRTGRILALSAIDNLGKGAAGQMIQCANLMLGLDEGAGLSPIGVFP</sequence>
<dbReference type="PANTHER" id="PTHR32338:SF10">
    <property type="entry name" value="N-ACETYL-GAMMA-GLUTAMYL-PHOSPHATE REDUCTASE, CHLOROPLASTIC-RELATED"/>
    <property type="match status" value="1"/>
</dbReference>
<dbReference type="CDD" id="cd17895">
    <property type="entry name" value="AGPR_1_N"/>
    <property type="match status" value="1"/>
</dbReference>
<keyword evidence="3 5" id="KW-0521">NADP</keyword>
<dbReference type="Pfam" id="PF22698">
    <property type="entry name" value="Semialdhyde_dhC_1"/>
    <property type="match status" value="1"/>
</dbReference>
<gene>
    <name evidence="5 8" type="primary">argC</name>
    <name evidence="8" type="ORF">H9L13_10535</name>
</gene>
<feature type="domain" description="Semialdehyde dehydrogenase NAD-binding" evidence="7">
    <location>
        <begin position="12"/>
        <end position="151"/>
    </location>
</feature>
<accession>A0A7G9SGT6</accession>
<comment type="pathway">
    <text evidence="5">Amino-acid biosynthesis; L-arginine biosynthesis; N(2)-acetyl-L-ornithine from L-glutamate: step 3/4.</text>
</comment>
<keyword evidence="5" id="KW-0963">Cytoplasm</keyword>
<proteinExistence type="inferred from homology"/>
<evidence type="ECO:0000256" key="2">
    <source>
        <dbReference type="ARBA" id="ARBA00022605"/>
    </source>
</evidence>
<dbReference type="EC" id="1.2.1.38" evidence="5"/>
<dbReference type="InterPro" id="IPR023013">
    <property type="entry name" value="AGPR_AS"/>
</dbReference>
<dbReference type="SUPFAM" id="SSF51735">
    <property type="entry name" value="NAD(P)-binding Rossmann-fold domains"/>
    <property type="match status" value="1"/>
</dbReference>
<evidence type="ECO:0000256" key="5">
    <source>
        <dbReference type="HAMAP-Rule" id="MF_00150"/>
    </source>
</evidence>
<keyword evidence="1 5" id="KW-0055">Arginine biosynthesis</keyword>
<reference evidence="8 9" key="1">
    <citation type="submission" date="2020-08" db="EMBL/GenBank/DDBJ databases">
        <title>Genome sequence of Sphingomonas lutea KCTC 23642T.</title>
        <authorList>
            <person name="Hyun D.-W."/>
            <person name="Bae J.-W."/>
        </authorList>
    </citation>
    <scope>NUCLEOTIDE SEQUENCE [LARGE SCALE GENOMIC DNA]</scope>
    <source>
        <strain evidence="8 9">KCTC 23642</strain>
    </source>
</reference>
<comment type="subcellular location">
    <subcellularLocation>
        <location evidence="5">Cytoplasm</location>
    </subcellularLocation>
</comment>
<comment type="function">
    <text evidence="5">Catalyzes the NADPH-dependent reduction of N-acetyl-5-glutamyl phosphate to yield N-acetyl-L-glutamate 5-semialdehyde.</text>
</comment>
<comment type="catalytic activity">
    <reaction evidence="5">
        <text>N-acetyl-L-glutamate 5-semialdehyde + phosphate + NADP(+) = N-acetyl-L-glutamyl 5-phosphate + NADPH + H(+)</text>
        <dbReference type="Rhea" id="RHEA:21588"/>
        <dbReference type="ChEBI" id="CHEBI:15378"/>
        <dbReference type="ChEBI" id="CHEBI:29123"/>
        <dbReference type="ChEBI" id="CHEBI:43474"/>
        <dbReference type="ChEBI" id="CHEBI:57783"/>
        <dbReference type="ChEBI" id="CHEBI:57936"/>
        <dbReference type="ChEBI" id="CHEBI:58349"/>
        <dbReference type="EC" id="1.2.1.38"/>
    </reaction>
</comment>
<dbReference type="GO" id="GO:0006526">
    <property type="term" value="P:L-arginine biosynthetic process"/>
    <property type="evidence" value="ECO:0007669"/>
    <property type="project" value="UniProtKB-UniRule"/>
</dbReference>
<dbReference type="AlphaFoldDB" id="A0A7G9SGT6"/>
<dbReference type="InterPro" id="IPR036291">
    <property type="entry name" value="NAD(P)-bd_dom_sf"/>
</dbReference>
<keyword evidence="2 5" id="KW-0028">Amino-acid biosynthesis</keyword>
<protein>
    <recommendedName>
        <fullName evidence="5">N-acetyl-gamma-glutamyl-phosphate reductase</fullName>
        <shortName evidence="5">AGPR</shortName>
        <ecNumber evidence="5">1.2.1.38</ecNumber>
    </recommendedName>
    <alternativeName>
        <fullName evidence="5">N-acetyl-glutamate semialdehyde dehydrogenase</fullName>
        <shortName evidence="5">NAGSA dehydrogenase</shortName>
    </alternativeName>
</protein>
<dbReference type="SUPFAM" id="SSF55347">
    <property type="entry name" value="Glyceraldehyde-3-phosphate dehydrogenase-like, C-terminal domain"/>
    <property type="match status" value="1"/>
</dbReference>
<dbReference type="UniPathway" id="UPA00068">
    <property type="reaction ID" value="UER00108"/>
</dbReference>
<dbReference type="GO" id="GO:0003942">
    <property type="term" value="F:N-acetyl-gamma-glutamyl-phosphate reductase activity"/>
    <property type="evidence" value="ECO:0007669"/>
    <property type="project" value="UniProtKB-UniRule"/>
</dbReference>
<evidence type="ECO:0000313" key="8">
    <source>
        <dbReference type="EMBL" id="QNN67061.1"/>
    </source>
</evidence>
<dbReference type="InterPro" id="IPR050085">
    <property type="entry name" value="AGPR"/>
</dbReference>
<dbReference type="SMART" id="SM00859">
    <property type="entry name" value="Semialdhyde_dh"/>
    <property type="match status" value="1"/>
</dbReference>
<dbReference type="InterPro" id="IPR000706">
    <property type="entry name" value="AGPR_type-1"/>
</dbReference>
<evidence type="ECO:0000256" key="4">
    <source>
        <dbReference type="ARBA" id="ARBA00023002"/>
    </source>
</evidence>
<dbReference type="Gene3D" id="3.30.360.10">
    <property type="entry name" value="Dihydrodipicolinate Reductase, domain 2"/>
    <property type="match status" value="1"/>
</dbReference>
<dbReference type="GO" id="GO:0005737">
    <property type="term" value="C:cytoplasm"/>
    <property type="evidence" value="ECO:0007669"/>
    <property type="project" value="UniProtKB-SubCell"/>
</dbReference>
<evidence type="ECO:0000313" key="9">
    <source>
        <dbReference type="Proteomes" id="UP000515971"/>
    </source>
</evidence>
<dbReference type="CDD" id="cd23934">
    <property type="entry name" value="AGPR_1_C"/>
    <property type="match status" value="1"/>
</dbReference>
<keyword evidence="4 5" id="KW-0560">Oxidoreductase</keyword>
<dbReference type="PROSITE" id="PS01224">
    <property type="entry name" value="ARGC"/>
    <property type="match status" value="1"/>
</dbReference>
<feature type="active site" evidence="5 6">
    <location>
        <position position="159"/>
    </location>
</feature>
<dbReference type="PANTHER" id="PTHR32338">
    <property type="entry name" value="N-ACETYL-GAMMA-GLUTAMYL-PHOSPHATE REDUCTASE, CHLOROPLASTIC-RELATED-RELATED"/>
    <property type="match status" value="1"/>
</dbReference>
<dbReference type="Gene3D" id="3.40.50.720">
    <property type="entry name" value="NAD(P)-binding Rossmann-like Domain"/>
    <property type="match status" value="1"/>
</dbReference>
<dbReference type="GO" id="GO:0070401">
    <property type="term" value="F:NADP+ binding"/>
    <property type="evidence" value="ECO:0007669"/>
    <property type="project" value="InterPro"/>
</dbReference>
<dbReference type="NCBIfam" id="TIGR01850">
    <property type="entry name" value="argC"/>
    <property type="match status" value="1"/>
</dbReference>
<dbReference type="EMBL" id="CP060718">
    <property type="protein sequence ID" value="QNN67061.1"/>
    <property type="molecule type" value="Genomic_DNA"/>
</dbReference>
<dbReference type="KEGG" id="slut:H9L13_10535"/>
<evidence type="ECO:0000256" key="1">
    <source>
        <dbReference type="ARBA" id="ARBA00022571"/>
    </source>
</evidence>
<evidence type="ECO:0000259" key="7">
    <source>
        <dbReference type="SMART" id="SM00859"/>
    </source>
</evidence>
<dbReference type="HAMAP" id="MF_00150">
    <property type="entry name" value="ArgC_type1"/>
    <property type="match status" value="1"/>
</dbReference>
<organism evidence="8 9">
    <name type="scientific">Sphingomonas lutea</name>
    <dbReference type="NCBI Taxonomy" id="1045317"/>
    <lineage>
        <taxon>Bacteria</taxon>
        <taxon>Pseudomonadati</taxon>
        <taxon>Pseudomonadota</taxon>
        <taxon>Alphaproteobacteria</taxon>
        <taxon>Sphingomonadales</taxon>
        <taxon>Sphingomonadaceae</taxon>
        <taxon>Sphingomonas</taxon>
    </lineage>
</organism>
<keyword evidence="9" id="KW-1185">Reference proteome</keyword>
<evidence type="ECO:0000256" key="6">
    <source>
        <dbReference type="PROSITE-ProRule" id="PRU10010"/>
    </source>
</evidence>
<name>A0A7G9SGT6_9SPHN</name>
<dbReference type="InterPro" id="IPR058924">
    <property type="entry name" value="AGPR_dimerisation_dom"/>
</dbReference>
<dbReference type="InterPro" id="IPR000534">
    <property type="entry name" value="Semialdehyde_DH_NAD-bd"/>
</dbReference>
<dbReference type="Pfam" id="PF01118">
    <property type="entry name" value="Semialdhyde_dh"/>
    <property type="match status" value="1"/>
</dbReference>
<dbReference type="Proteomes" id="UP000515971">
    <property type="component" value="Chromosome"/>
</dbReference>